<proteinExistence type="predicted"/>
<evidence type="ECO:0000256" key="1">
    <source>
        <dbReference type="SAM" id="Coils"/>
    </source>
</evidence>
<evidence type="ECO:0008006" key="5">
    <source>
        <dbReference type="Google" id="ProtNLM"/>
    </source>
</evidence>
<name>A0ABP7EQN4_9STAP</name>
<keyword evidence="2" id="KW-0812">Transmembrane</keyword>
<evidence type="ECO:0000313" key="4">
    <source>
        <dbReference type="Proteomes" id="UP001500920"/>
    </source>
</evidence>
<feature type="transmembrane region" description="Helical" evidence="2">
    <location>
        <begin position="12"/>
        <end position="33"/>
    </location>
</feature>
<accession>A0ABP7EQN4</accession>
<reference evidence="4" key="1">
    <citation type="journal article" date="2019" name="Int. J. Syst. Evol. Microbiol.">
        <title>The Global Catalogue of Microorganisms (GCM) 10K type strain sequencing project: providing services to taxonomists for standard genome sequencing and annotation.</title>
        <authorList>
            <consortium name="The Broad Institute Genomics Platform"/>
            <consortium name="The Broad Institute Genome Sequencing Center for Infectious Disease"/>
            <person name="Wu L."/>
            <person name="Ma J."/>
        </authorList>
    </citation>
    <scope>NUCLEOTIDE SEQUENCE [LARGE SCALE GENOMIC DNA]</scope>
    <source>
        <strain evidence="4">JCM 16981</strain>
    </source>
</reference>
<keyword evidence="2" id="KW-1133">Transmembrane helix</keyword>
<dbReference type="Proteomes" id="UP001500920">
    <property type="component" value="Unassembled WGS sequence"/>
</dbReference>
<evidence type="ECO:0000313" key="3">
    <source>
        <dbReference type="EMBL" id="GAA3721457.1"/>
    </source>
</evidence>
<protein>
    <recommendedName>
        <fullName evidence="5">DUF4760 domain-containing protein</fullName>
    </recommendedName>
</protein>
<keyword evidence="4" id="KW-1185">Reference proteome</keyword>
<keyword evidence="2" id="KW-0472">Membrane</keyword>
<sequence>MTCQGIIEIGNSIFSSSLVASLLGVVVGGFITYKVQKQSMEKQQQFERKKMKYEENKKNQETKIKAYSKILHLNSTHMVSEWDHHTSRTELYGDKYMKYIQPILYEIYHLLDDDIAKEIDYIEISFERIYILGSENDDKWSLGHSYSKILTEIRKEFEDIRKSRSSA</sequence>
<gene>
    <name evidence="3" type="ORF">GCM10022378_09400</name>
</gene>
<organism evidence="3 4">
    <name type="scientific">Salinicoccus jeotgali</name>
    <dbReference type="NCBI Taxonomy" id="381634"/>
    <lineage>
        <taxon>Bacteria</taxon>
        <taxon>Bacillati</taxon>
        <taxon>Bacillota</taxon>
        <taxon>Bacilli</taxon>
        <taxon>Bacillales</taxon>
        <taxon>Staphylococcaceae</taxon>
        <taxon>Salinicoccus</taxon>
    </lineage>
</organism>
<feature type="coiled-coil region" evidence="1">
    <location>
        <begin position="43"/>
        <end position="70"/>
    </location>
</feature>
<evidence type="ECO:0000256" key="2">
    <source>
        <dbReference type="SAM" id="Phobius"/>
    </source>
</evidence>
<comment type="caution">
    <text evidence="3">The sequence shown here is derived from an EMBL/GenBank/DDBJ whole genome shotgun (WGS) entry which is preliminary data.</text>
</comment>
<keyword evidence="1" id="KW-0175">Coiled coil</keyword>
<dbReference type="EMBL" id="BAABCK010000019">
    <property type="protein sequence ID" value="GAA3721457.1"/>
    <property type="molecule type" value="Genomic_DNA"/>
</dbReference>
<dbReference type="RefSeq" id="WP_344701911.1">
    <property type="nucleotide sequence ID" value="NZ_BAABCK010000019.1"/>
</dbReference>